<gene>
    <name evidence="1" type="ORF">QFC19_007865</name>
</gene>
<proteinExistence type="predicted"/>
<dbReference type="EMBL" id="JASBWR010000109">
    <property type="protein sequence ID" value="KAJ9094652.1"/>
    <property type="molecule type" value="Genomic_DNA"/>
</dbReference>
<evidence type="ECO:0000313" key="1">
    <source>
        <dbReference type="EMBL" id="KAJ9094652.1"/>
    </source>
</evidence>
<reference evidence="1" key="1">
    <citation type="submission" date="2023-04" db="EMBL/GenBank/DDBJ databases">
        <title>Draft Genome sequencing of Naganishia species isolated from polar environments using Oxford Nanopore Technology.</title>
        <authorList>
            <person name="Leo P."/>
            <person name="Venkateswaran K."/>
        </authorList>
    </citation>
    <scope>NUCLEOTIDE SEQUENCE</scope>
    <source>
        <strain evidence="1">MNA-CCFEE 5261</strain>
    </source>
</reference>
<name>A0ACC2V7W6_9TREE</name>
<sequence length="304" mass="34552">MFLIEHDNNITAVFHIDVTCNMLICLWIAITNAVTASYFFRRAWSLAGRKWWLLIPAIVAILASLGLGCALVAHGFRVPHTRTLADLQRLLVWFEKLGGVAKAWAVLFFSIDVLVCISNKSYNRAKLAPQYAVFIFLACTKNELRKEHNKPLLRRIYLITTETMLPPALLAIGIFISFELHGVEMLSLDRAMFWMMPNMLFLAVLHSLVARQRLATVIFAPNSSRGAEEQDSTELRRIANMRDKQDHDGAHGQHEKTLSYDSVRKSWINDLTHSLEQKREVDVEGMKALVPNSSQSDSRVTIDF</sequence>
<protein>
    <submittedName>
        <fullName evidence="1">Uncharacterized protein</fullName>
    </submittedName>
</protein>
<evidence type="ECO:0000313" key="2">
    <source>
        <dbReference type="Proteomes" id="UP001241377"/>
    </source>
</evidence>
<comment type="caution">
    <text evidence="1">The sequence shown here is derived from an EMBL/GenBank/DDBJ whole genome shotgun (WGS) entry which is preliminary data.</text>
</comment>
<keyword evidence="2" id="KW-1185">Reference proteome</keyword>
<dbReference type="Proteomes" id="UP001241377">
    <property type="component" value="Unassembled WGS sequence"/>
</dbReference>
<organism evidence="1 2">
    <name type="scientific">Naganishia cerealis</name>
    <dbReference type="NCBI Taxonomy" id="610337"/>
    <lineage>
        <taxon>Eukaryota</taxon>
        <taxon>Fungi</taxon>
        <taxon>Dikarya</taxon>
        <taxon>Basidiomycota</taxon>
        <taxon>Agaricomycotina</taxon>
        <taxon>Tremellomycetes</taxon>
        <taxon>Filobasidiales</taxon>
        <taxon>Filobasidiaceae</taxon>
        <taxon>Naganishia</taxon>
    </lineage>
</organism>
<accession>A0ACC2V7W6</accession>